<evidence type="ECO:0000256" key="5">
    <source>
        <dbReference type="SAM" id="Coils"/>
    </source>
</evidence>
<dbReference type="Proteomes" id="UP001530315">
    <property type="component" value="Unassembled WGS sequence"/>
</dbReference>
<dbReference type="Pfam" id="PF00488">
    <property type="entry name" value="MutS_V"/>
    <property type="match status" value="1"/>
</dbReference>
<keyword evidence="5" id="KW-0175">Coiled coil</keyword>
<feature type="region of interest" description="Disordered" evidence="6">
    <location>
        <begin position="768"/>
        <end position="820"/>
    </location>
</feature>
<evidence type="ECO:0000256" key="4">
    <source>
        <dbReference type="ARBA" id="ARBA00023125"/>
    </source>
</evidence>
<organism evidence="8 9">
    <name type="scientific">Stephanodiscus triporus</name>
    <dbReference type="NCBI Taxonomy" id="2934178"/>
    <lineage>
        <taxon>Eukaryota</taxon>
        <taxon>Sar</taxon>
        <taxon>Stramenopiles</taxon>
        <taxon>Ochrophyta</taxon>
        <taxon>Bacillariophyta</taxon>
        <taxon>Coscinodiscophyceae</taxon>
        <taxon>Thalassiosirophycidae</taxon>
        <taxon>Stephanodiscales</taxon>
        <taxon>Stephanodiscaceae</taxon>
        <taxon>Stephanodiscus</taxon>
    </lineage>
</organism>
<evidence type="ECO:0000256" key="1">
    <source>
        <dbReference type="ARBA" id="ARBA00006271"/>
    </source>
</evidence>
<dbReference type="AlphaFoldDB" id="A0ABD3MKS0"/>
<proteinExistence type="inferred from homology"/>
<keyword evidence="3" id="KW-0067">ATP-binding</keyword>
<dbReference type="PANTHER" id="PTHR11361:SF148">
    <property type="entry name" value="DNA MISMATCH REPAIR PROTEIN MSH6"/>
    <property type="match status" value="1"/>
</dbReference>
<evidence type="ECO:0000256" key="2">
    <source>
        <dbReference type="ARBA" id="ARBA00022741"/>
    </source>
</evidence>
<accession>A0ABD3MKS0</accession>
<dbReference type="Gene3D" id="3.40.50.300">
    <property type="entry name" value="P-loop containing nucleotide triphosphate hydrolases"/>
    <property type="match status" value="1"/>
</dbReference>
<evidence type="ECO:0000313" key="9">
    <source>
        <dbReference type="Proteomes" id="UP001530315"/>
    </source>
</evidence>
<dbReference type="InterPro" id="IPR027417">
    <property type="entry name" value="P-loop_NTPase"/>
</dbReference>
<dbReference type="PANTHER" id="PTHR11361">
    <property type="entry name" value="DNA MISMATCH REPAIR PROTEIN MUTS FAMILY MEMBER"/>
    <property type="match status" value="1"/>
</dbReference>
<protein>
    <recommendedName>
        <fullName evidence="7">DNA mismatch repair proteins mutS family domain-containing protein</fullName>
    </recommendedName>
</protein>
<dbReference type="GO" id="GO:0003677">
    <property type="term" value="F:DNA binding"/>
    <property type="evidence" value="ECO:0007669"/>
    <property type="project" value="UniProtKB-KW"/>
</dbReference>
<gene>
    <name evidence="8" type="ORF">ACHAW5_000291</name>
</gene>
<comment type="similarity">
    <text evidence="1">Belongs to the DNA mismatch repair MutS family.</text>
</comment>
<dbReference type="InterPro" id="IPR045076">
    <property type="entry name" value="MutS"/>
</dbReference>
<feature type="compositionally biased region" description="Basic and acidic residues" evidence="6">
    <location>
        <begin position="768"/>
        <end position="779"/>
    </location>
</feature>
<keyword evidence="9" id="KW-1185">Reference proteome</keyword>
<dbReference type="InterPro" id="IPR000432">
    <property type="entry name" value="DNA_mismatch_repair_MutS_C"/>
</dbReference>
<name>A0ABD3MKS0_9STRA</name>
<keyword evidence="4" id="KW-0238">DNA-binding</keyword>
<keyword evidence="2" id="KW-0547">Nucleotide-binding</keyword>
<feature type="domain" description="DNA mismatch repair proteins mutS family" evidence="7">
    <location>
        <begin position="352"/>
        <end position="554"/>
    </location>
</feature>
<sequence length="820" mass="89789">MVVSVSSSVEMARSEYELVREATDVLLRSSPTRIGGRRTSSSSSAAAAAAVGDDYLSSDGTTSPFEVSLPPTFDLFDGEDRPIDDIDDDDWMGLCPGPPPPPGTTDSYEQQIDLRAILQAEQVVKLLMDTRAWAERDGTRMHVPGLSNVARMITECDDDDWDDGDGDGMEEERTRLGPLVDLHRALEGAVEIVRAGPSLSDPDNRRSYAFRLAKGKFPELDALREREGRLLTKIIARRDDYDDGRELAVVRGEISTMEDLVGRKLGLAVARAARRVSRAMDALARLDAIFAKALYGLDWGGEIPDVGMGGRLRVIGFVHPVLALRREGGDGDVSAGAVAPVDLLVPGKGEGHRALIISGPNGGGKTLALKSFGLAAIMAKLAIPIPTVRNAGDERRPIVDYFDDVLVEVGDSQNIRRRESTLMARLNSFSTLIQRMANTTSDGSADAKLILLDELGGGTDPVAGSALAQSILEKLIFVSSDCSVVATTHSPQLKALSANDCRFKSASVLMNDARHPTFRLSYGTTGESFALEAARRARPSLPDDVIQRAAELMNGDDDVAANSLQRYLTALEQEQRNARELVEETEATYREVLEYKDDMISKIQVAKMQLSRLESRLGDIFKNLKGIEGDAYELVGDSLGEVRLMKRKLQTEEEQLSKKGLRRVPESYSFYEGETVVIIADSEFKGYDAVVKEVDVENPLIVKVVPVLDLFSFNEDDAQEPLALRRRDVAIFDYPKWGLSDDKFAGDRNKRNKLISVLSTLNTSEKKNTSATKAIEDKTPFISARQRKASAAAEQKKSSKAKKRRTSPLFLSTSTHTSET</sequence>
<evidence type="ECO:0000313" key="8">
    <source>
        <dbReference type="EMBL" id="KAL3764660.1"/>
    </source>
</evidence>
<evidence type="ECO:0000256" key="6">
    <source>
        <dbReference type="SAM" id="MobiDB-lite"/>
    </source>
</evidence>
<dbReference type="SMART" id="SM00534">
    <property type="entry name" value="MUTSac"/>
    <property type="match status" value="1"/>
</dbReference>
<comment type="caution">
    <text evidence="8">The sequence shown here is derived from an EMBL/GenBank/DDBJ whole genome shotgun (WGS) entry which is preliminary data.</text>
</comment>
<dbReference type="EMBL" id="JALLAZ020001767">
    <property type="protein sequence ID" value="KAL3764660.1"/>
    <property type="molecule type" value="Genomic_DNA"/>
</dbReference>
<dbReference type="GO" id="GO:0005524">
    <property type="term" value="F:ATP binding"/>
    <property type="evidence" value="ECO:0007669"/>
    <property type="project" value="UniProtKB-KW"/>
</dbReference>
<feature type="compositionally biased region" description="Polar residues" evidence="6">
    <location>
        <begin position="809"/>
        <end position="820"/>
    </location>
</feature>
<evidence type="ECO:0000256" key="3">
    <source>
        <dbReference type="ARBA" id="ARBA00022840"/>
    </source>
</evidence>
<dbReference type="SUPFAM" id="SSF52540">
    <property type="entry name" value="P-loop containing nucleoside triphosphate hydrolases"/>
    <property type="match status" value="1"/>
</dbReference>
<reference evidence="8 9" key="1">
    <citation type="submission" date="2024-10" db="EMBL/GenBank/DDBJ databases">
        <title>Updated reference genomes for cyclostephanoid diatoms.</title>
        <authorList>
            <person name="Roberts W.R."/>
            <person name="Alverson A.J."/>
        </authorList>
    </citation>
    <scope>NUCLEOTIDE SEQUENCE [LARGE SCALE GENOMIC DNA]</scope>
    <source>
        <strain evidence="8 9">AJA276-08</strain>
    </source>
</reference>
<feature type="compositionally biased region" description="Low complexity" evidence="6">
    <location>
        <begin position="40"/>
        <end position="50"/>
    </location>
</feature>
<feature type="coiled-coil region" evidence="5">
    <location>
        <begin position="561"/>
        <end position="616"/>
    </location>
</feature>
<feature type="region of interest" description="Disordered" evidence="6">
    <location>
        <begin position="30"/>
        <end position="82"/>
    </location>
</feature>
<evidence type="ECO:0000259" key="7">
    <source>
        <dbReference type="SMART" id="SM00534"/>
    </source>
</evidence>